<feature type="domain" description="Carrier" evidence="5">
    <location>
        <begin position="1525"/>
        <end position="1601"/>
    </location>
</feature>
<keyword evidence="7" id="KW-1185">Reference proteome</keyword>
<evidence type="ECO:0000256" key="4">
    <source>
        <dbReference type="ARBA" id="ARBA00029454"/>
    </source>
</evidence>
<evidence type="ECO:0000256" key="2">
    <source>
        <dbReference type="ARBA" id="ARBA00022553"/>
    </source>
</evidence>
<evidence type="ECO:0000259" key="5">
    <source>
        <dbReference type="PROSITE" id="PS50075"/>
    </source>
</evidence>
<dbReference type="InterPro" id="IPR009081">
    <property type="entry name" value="PP-bd_ACP"/>
</dbReference>
<keyword evidence="3" id="KW-0436">Ligase</keyword>
<dbReference type="SUPFAM" id="SSF56801">
    <property type="entry name" value="Acetyl-CoA synthetase-like"/>
    <property type="match status" value="3"/>
</dbReference>
<comment type="similarity">
    <text evidence="4">Belongs to the NRP synthetase family.</text>
</comment>
<dbReference type="CDD" id="cd19545">
    <property type="entry name" value="FUM14_C_NRPS-like"/>
    <property type="match status" value="1"/>
</dbReference>
<dbReference type="EMBL" id="JAVFKD010000015">
    <property type="protein sequence ID" value="KAK5988782.1"/>
    <property type="molecule type" value="Genomic_DNA"/>
</dbReference>
<keyword evidence="2" id="KW-0597">Phosphoprotein</keyword>
<proteinExistence type="inferred from homology"/>
<evidence type="ECO:0000256" key="3">
    <source>
        <dbReference type="ARBA" id="ARBA00022598"/>
    </source>
</evidence>
<dbReference type="InterPro" id="IPR036736">
    <property type="entry name" value="ACP-like_sf"/>
</dbReference>
<dbReference type="Gene3D" id="3.40.50.12780">
    <property type="entry name" value="N-terminal domain of ligase-like"/>
    <property type="match status" value="5"/>
</dbReference>
<comment type="caution">
    <text evidence="6">The sequence shown here is derived from an EMBL/GenBank/DDBJ whole genome shotgun (WGS) entry which is preliminary data.</text>
</comment>
<dbReference type="InterPro" id="IPR010071">
    <property type="entry name" value="AA_adenyl_dom"/>
</dbReference>
<dbReference type="InterPro" id="IPR020845">
    <property type="entry name" value="AMP-binding_CS"/>
</dbReference>
<organism evidence="6 7">
    <name type="scientific">Cladobotryum mycophilum</name>
    <dbReference type="NCBI Taxonomy" id="491253"/>
    <lineage>
        <taxon>Eukaryota</taxon>
        <taxon>Fungi</taxon>
        <taxon>Dikarya</taxon>
        <taxon>Ascomycota</taxon>
        <taxon>Pezizomycotina</taxon>
        <taxon>Sordariomycetes</taxon>
        <taxon>Hypocreomycetidae</taxon>
        <taxon>Hypocreales</taxon>
        <taxon>Hypocreaceae</taxon>
        <taxon>Cladobotryum</taxon>
    </lineage>
</organism>
<feature type="domain" description="Carrier" evidence="5">
    <location>
        <begin position="3269"/>
        <end position="3340"/>
    </location>
</feature>
<dbReference type="SUPFAM" id="SSF52777">
    <property type="entry name" value="CoA-dependent acyltransferases"/>
    <property type="match status" value="7"/>
</dbReference>
<dbReference type="Gene3D" id="3.30.300.30">
    <property type="match status" value="2"/>
</dbReference>
<dbReference type="InterPro" id="IPR006162">
    <property type="entry name" value="Ppantetheine_attach_site"/>
</dbReference>
<name>A0ABR0S9D9_9HYPO</name>
<dbReference type="PROSITE" id="PS00012">
    <property type="entry name" value="PHOSPHOPANTETHEINE"/>
    <property type="match status" value="1"/>
</dbReference>
<evidence type="ECO:0000313" key="6">
    <source>
        <dbReference type="EMBL" id="KAK5988782.1"/>
    </source>
</evidence>
<dbReference type="InterPro" id="IPR000873">
    <property type="entry name" value="AMP-dep_synth/lig_dom"/>
</dbReference>
<dbReference type="InterPro" id="IPR045851">
    <property type="entry name" value="AMP-bd_C_sf"/>
</dbReference>
<dbReference type="Proteomes" id="UP001338125">
    <property type="component" value="Unassembled WGS sequence"/>
</dbReference>
<dbReference type="NCBIfam" id="TIGR01733">
    <property type="entry name" value="AA-adenyl-dom"/>
    <property type="match status" value="1"/>
</dbReference>
<dbReference type="Pfam" id="PF00668">
    <property type="entry name" value="Condensation"/>
    <property type="match status" value="4"/>
</dbReference>
<protein>
    <submittedName>
        <fullName evidence="6">Nonribosomal peptide synthetase dtxS1</fullName>
    </submittedName>
</protein>
<dbReference type="InterPro" id="IPR042099">
    <property type="entry name" value="ANL_N_sf"/>
</dbReference>
<evidence type="ECO:0000256" key="1">
    <source>
        <dbReference type="ARBA" id="ARBA00022450"/>
    </source>
</evidence>
<keyword evidence="1" id="KW-0596">Phosphopantetheine</keyword>
<dbReference type="Pfam" id="PF00550">
    <property type="entry name" value="PP-binding"/>
    <property type="match status" value="3"/>
</dbReference>
<dbReference type="CDD" id="cd05918">
    <property type="entry name" value="A_NRPS_SidN3_like"/>
    <property type="match status" value="2"/>
</dbReference>
<dbReference type="Gene3D" id="3.30.559.10">
    <property type="entry name" value="Chloramphenicol acetyltransferase-like domain"/>
    <property type="match status" value="3"/>
</dbReference>
<dbReference type="Pfam" id="PF00501">
    <property type="entry name" value="AMP-binding"/>
    <property type="match status" value="3"/>
</dbReference>
<gene>
    <name evidence="6" type="ORF">PT974_10272</name>
</gene>
<dbReference type="SMART" id="SM01294">
    <property type="entry name" value="PKS_PP_betabranch"/>
    <property type="match status" value="1"/>
</dbReference>
<dbReference type="SUPFAM" id="SSF47336">
    <property type="entry name" value="ACP-like"/>
    <property type="match status" value="3"/>
</dbReference>
<dbReference type="InterPro" id="IPR023213">
    <property type="entry name" value="CAT-like_dom_sf"/>
</dbReference>
<reference evidence="6 7" key="1">
    <citation type="submission" date="2024-01" db="EMBL/GenBank/DDBJ databases">
        <title>Complete genome of Cladobotryum mycophilum ATHUM6906.</title>
        <authorList>
            <person name="Christinaki A.C."/>
            <person name="Myridakis A.I."/>
            <person name="Kouvelis V.N."/>
        </authorList>
    </citation>
    <scope>NUCLEOTIDE SEQUENCE [LARGE SCALE GENOMIC DNA]</scope>
    <source>
        <strain evidence="6 7">ATHUM6906</strain>
    </source>
</reference>
<feature type="domain" description="Carrier" evidence="5">
    <location>
        <begin position="467"/>
        <end position="540"/>
    </location>
</feature>
<dbReference type="PROSITE" id="PS00455">
    <property type="entry name" value="AMP_BINDING"/>
    <property type="match status" value="2"/>
</dbReference>
<dbReference type="InterPro" id="IPR001242">
    <property type="entry name" value="Condensation_dom"/>
</dbReference>
<dbReference type="Gene3D" id="3.30.559.30">
    <property type="entry name" value="Nonribosomal peptide synthetase, condensation domain"/>
    <property type="match status" value="4"/>
</dbReference>
<evidence type="ECO:0000313" key="7">
    <source>
        <dbReference type="Proteomes" id="UP001338125"/>
    </source>
</evidence>
<dbReference type="InterPro" id="IPR020806">
    <property type="entry name" value="PKS_PP-bd"/>
</dbReference>
<dbReference type="PROSITE" id="PS50075">
    <property type="entry name" value="CARRIER"/>
    <property type="match status" value="3"/>
</dbReference>
<dbReference type="SMART" id="SM00823">
    <property type="entry name" value="PKS_PP"/>
    <property type="match status" value="2"/>
</dbReference>
<dbReference type="PANTHER" id="PTHR45527">
    <property type="entry name" value="NONRIBOSOMAL PEPTIDE SYNTHETASE"/>
    <property type="match status" value="1"/>
</dbReference>
<dbReference type="PANTHER" id="PTHR45527:SF3">
    <property type="entry name" value="SIDEROPHORE SYNTHETASE (EUROFUNG)"/>
    <property type="match status" value="1"/>
</dbReference>
<sequence>MGTFGQQPSYIHTRDPNYRNLALFLQCTQPLPYSATLLARGSGKIPILVNAVTRFDYAEVIVGTSAELASRTINSPRPGASPTNLAICEQPSALAICAWDGELTYAQLDQLSSKLAHKLVDLGVTSGSMILLCFEKTMWMPVAILAVMKAGAVSIPLDTTQPEERLRLITAQISSPIILTSSTNGPLVGRLNFAKVVMVDKDLLSETAMDSKHQSKQLMATSSTLLCVIYSSGTSEIPRGTLYTHQNFSSAIVYQQKTLGFSSSSRVLDFAPYTSWLAWYNLLQTLTCGGCLCIASDSSGMGVIQESMSLLRVDFVCVTPSLSQMLDFSEISGSIHLAYIGDFGYPVRSTMKNATNTHLISEVVGGCASGTCIWVVGSNDFNRLVPVGTVGELCLEGPLVSPGYFHDSAETAVDFIEDPPWLLRRSPGQHGRHGVVQRTGDLVRYQDNGALVFVGRKETQDESDDGSTLLNEEGKLCARVLNVSQDFISIGDNFFDIGGDCSAALRLARLARSEGLNLTVRSVFQSPILRDLSIFLGSSNTSASNPVPPFSLLKAIINENDVTNHAARLCGVQASQVMDVLPCTPLQEGLLALTAKTSRAYVATNVFQLRQDVDIERLQHAWDQVATMNDILRTRIVSLPQHGMAQVVLEQGLTWSFGANLETHLQEQNERIMGLGTSLTTLAVTEADSKGHRYLVWEIHHALYDGWSIQLLLSDVECVYCNEPGQNLESMANFIRHIIDYDESAMRRFWQSQFANTQGTHFPLIKTSSYQPRPDCQINTSITDLNWGNSDYTAATMIRAAWAVVAAQSTGSNEALFGVTITGRQAPVERIEMMAGPAIATVPVRVALNWEESVHELLHAIQNQVVEMIPYEQTGLQKIRRINESTALACNFQTLLVVQPAAQGEDLPSRLFVSEPVDDSAASDQWKNFSTYAIVLECQLESDGVRMRVAFDSNAISQQQIQRTVRNFEHVLHQLSDVRRDKERLKIAVGVNQWGLEDIWSWNAKVPEPMNACAHDLIMQRVFEDSLAPAIHAWDGELTYGELDQLSTTLAYRLVEKGVGPGITVPLCFEKSMWMPVAAYAVMKAGGACVALDTTQPEDRLRTIANQVGPLAVLSSASNEDMAHRLGDSEVVVVGGKQSAGLSAPMFSALEQHQKLSPVSPSDVLYVVFTSGSTGTPKGAIVTHQNFCSAVKYQQQPLSFSRNSRVFDFASYAFDAAWCNLLHALTAGGCPCIPSTDERQNHLPECLEKYNTTTADFTPSVARFIGPKSLSRLSTLILGGEAVLPKVRADEAIVTIGRGAGVCTWVVDIDNPDELAPIGRVGELWAEGLLVGQGYLKNLEKTATAFVENPSWLLRGATGHPGRRARLYRTGDLVKYREDGVLVYVGRKDTQVKIRGQRVELGEIEHHIQRTIESSAGNMGNVQVVVETIKPTGINAPILVAFVALEHVDGMTEELYHSAVRQATSGLSDRLADSIPVYMVPSAYIPIQAIPMAATGKADRRKLRTMGESQWLQYQDTSDDNQPVETLSEMENILRSVWMSVLNLSITETPVTKSFMRLGGDSITAMQVVSQCRLHNVALTASDVLQAGTIRKLAARCQIISRQTALTVVDSEDNEDEVNSQFELSPIQQMFFDSYPEGLNHFNQSFMLELSQTVSTEALRNAIQAIVSRHAMLRARFQKDPHNGIWSQSVAADHSDSFVFAEHFISQISGVWKPSQWRQENLDLQKGPVFACDFFHKWTRLQAKTARTTSPLSVLPFPISQPEIEFWGLPLAENTFSDCEGYSDGFDAEVTSLIFGDCNDSLRSDPIDILVGALVHSFLHVFPERSVPAIWLEGHGREQSDDLPVDVSGTVGWFTTVYPLPIPITPESTILEAIRLAKDIRRQVPGKGRPYFACRYHSESGREAFQGHEVAEILFNFTGRYQQLEKEESLLRRVEETDEGTVIQEVSPLSHRSTMIEVNGDVEDGELAISFQFHQKSQHQTRLKQWCQKFFDTVRAATHDLTHAPASFTRSDLPLLSLSYRGLDVLLREQIPSLGIECDAIADIYPCTPLQEGILLSSLKGAASYATYSVWKCVPLEGCSSVISPSQLEAAWKKVVRRHTILSTVFTSHPEGDGFMQIVIPGSEIRVTHMITEQDSPSEILCQLDKPTFGPNEPEHAFTICQSQAGEVACRLDMSHALMDGSSMSILVQEIIAAYDGLKLPAPPTFSKMIEYISSLSKAYKTASWIALLDGIKPCEFPIISPAPGSMPDVKHGEISLPANLTPGMVNLCRSMGITRSAFLQVAWVMVLSHFTGMKEACFGYLASGRDAPIEGLENMVGPLANMLISRIDLRTSPRHVLATTMEKSIKHMAIQHASLAEIQHQLGLSGKPLFNTSLSIREADKFSAGENVAISFELHDGDDPHEYDLGLSAKIDGDSIDITVEFREPNISAQAAQEACEILVMAIEYLLKAADADQSNMGNVGQHLVTESLHGGFFKHIVGADETETTAFWQTHFENIQGSHFPAVKAVSYRPQPQNKTSLILQGLDWSNTNYMPFTIVRAAWSLVASRMTDSSEALFGATVIREKMGHAALSDYGVVPVRVLIDKSSSINKLLQQVEDQAMEMTSFQQIGLQSIRSIGEEASIGCDFQTLLVIQSSSEAVDLSSKFGSHAMVVRCQVETDGLRIRIDYDDNMIGELDMIRVACQFEGVVHQLVNLIHKTTVGDIAVVSGQDLADIWTWNANVPQSADACVHDLIKQRVREQPRALAIDAWDGNLTYKQLDQYAADLARRLLGKGVRRGMIVLLFFEKSMWMPVTALAVMKAGAASVAVDVTQPEDRLRMIVSQAGPCLLLSSKANADLARRVGGEKVMIVDRHQSQGPAHIFRHRNRLPKVSPSDVLYVVFTSGSTGTPKGTVLTHRNLCSAITHQRDALGYTPQSRVFDFASYAFDVAWSNLINTLTVGGCLCIPSAAERQNNLSGCLEKYQINLADFTPSVSRHIEPGVLKSLSTLLLGGEVVLPSDAVLAGEQTRVIGAYGPAECTPTSTLIDLTISTEGIGRASGLCTWIVDVDNPNMLAPIGATGELWLEGPLVGQGYLNDANKTAAAFVQDPSWLLLGDPHSGRRGRRGRLYRTGDLVRYREDGSLVFIGRKDTQVKIRGQRVELGEVELHVGRALETARGKRDMQIIAETIQPQGASSKILVAFITLNDAGSMTDDEHDSAVRKMTAGLMEHLTKLIPIYMVPSAFIPIKKVPMTATGKIDRRRLGNIGSSFTMQQIAELSRSEGERRPPQSNTEELIQSLWAEILQIDPNNIGIDDSFFRIGGDSIGAMRLVGLARQKGLVLSVGDIFRYPVLGDISSFVDK</sequence>
<dbReference type="Gene3D" id="1.10.1200.10">
    <property type="entry name" value="ACP-like"/>
    <property type="match status" value="3"/>
</dbReference>
<accession>A0ABR0S9D9</accession>
<dbReference type="CDD" id="cd19542">
    <property type="entry name" value="CT_NRPS-like"/>
    <property type="match status" value="1"/>
</dbReference>